<dbReference type="Proteomes" id="UP000324222">
    <property type="component" value="Unassembled WGS sequence"/>
</dbReference>
<dbReference type="AlphaFoldDB" id="A0A5B7H9U2"/>
<evidence type="ECO:0000256" key="1">
    <source>
        <dbReference type="SAM" id="MobiDB-lite"/>
    </source>
</evidence>
<protein>
    <submittedName>
        <fullName evidence="2">Uncharacterized protein</fullName>
    </submittedName>
</protein>
<dbReference type="EMBL" id="VSRR010023739">
    <property type="protein sequence ID" value="MPC65728.1"/>
    <property type="molecule type" value="Genomic_DNA"/>
</dbReference>
<name>A0A5B7H9U2_PORTR</name>
<feature type="region of interest" description="Disordered" evidence="1">
    <location>
        <begin position="26"/>
        <end position="51"/>
    </location>
</feature>
<keyword evidence="3" id="KW-1185">Reference proteome</keyword>
<evidence type="ECO:0000313" key="3">
    <source>
        <dbReference type="Proteomes" id="UP000324222"/>
    </source>
</evidence>
<gene>
    <name evidence="2" type="ORF">E2C01_059863</name>
</gene>
<comment type="caution">
    <text evidence="2">The sequence shown here is derived from an EMBL/GenBank/DDBJ whole genome shotgun (WGS) entry which is preliminary data.</text>
</comment>
<proteinExistence type="predicted"/>
<sequence length="77" mass="8678">MSGQASRESPTILLDACTQHLRRLASSHTLMHNTPVPTAKRKPHRDAREVSPKVTINRFILRLSGAHDMQESSVNYE</sequence>
<evidence type="ECO:0000313" key="2">
    <source>
        <dbReference type="EMBL" id="MPC65728.1"/>
    </source>
</evidence>
<accession>A0A5B7H9U2</accession>
<reference evidence="2 3" key="1">
    <citation type="submission" date="2019-05" db="EMBL/GenBank/DDBJ databases">
        <title>Another draft genome of Portunus trituberculatus and its Hox gene families provides insights of decapod evolution.</title>
        <authorList>
            <person name="Jeong J.-H."/>
            <person name="Song I."/>
            <person name="Kim S."/>
            <person name="Choi T."/>
            <person name="Kim D."/>
            <person name="Ryu S."/>
            <person name="Kim W."/>
        </authorList>
    </citation>
    <scope>NUCLEOTIDE SEQUENCE [LARGE SCALE GENOMIC DNA]</scope>
    <source>
        <tissue evidence="2">Muscle</tissue>
    </source>
</reference>
<organism evidence="2 3">
    <name type="scientific">Portunus trituberculatus</name>
    <name type="common">Swimming crab</name>
    <name type="synonym">Neptunus trituberculatus</name>
    <dbReference type="NCBI Taxonomy" id="210409"/>
    <lineage>
        <taxon>Eukaryota</taxon>
        <taxon>Metazoa</taxon>
        <taxon>Ecdysozoa</taxon>
        <taxon>Arthropoda</taxon>
        <taxon>Crustacea</taxon>
        <taxon>Multicrustacea</taxon>
        <taxon>Malacostraca</taxon>
        <taxon>Eumalacostraca</taxon>
        <taxon>Eucarida</taxon>
        <taxon>Decapoda</taxon>
        <taxon>Pleocyemata</taxon>
        <taxon>Brachyura</taxon>
        <taxon>Eubrachyura</taxon>
        <taxon>Portunoidea</taxon>
        <taxon>Portunidae</taxon>
        <taxon>Portuninae</taxon>
        <taxon>Portunus</taxon>
    </lineage>
</organism>
<feature type="compositionally biased region" description="Polar residues" evidence="1">
    <location>
        <begin position="26"/>
        <end position="36"/>
    </location>
</feature>